<dbReference type="GO" id="GO:0022857">
    <property type="term" value="F:transmembrane transporter activity"/>
    <property type="evidence" value="ECO:0007669"/>
    <property type="project" value="InterPro"/>
</dbReference>
<feature type="domain" description="Major facilitator superfamily (MFS) profile" evidence="5">
    <location>
        <begin position="17"/>
        <end position="406"/>
    </location>
</feature>
<keyword evidence="1 4" id="KW-0812">Transmembrane</keyword>
<feature type="transmembrane region" description="Helical" evidence="4">
    <location>
        <begin position="108"/>
        <end position="133"/>
    </location>
</feature>
<comment type="caution">
    <text evidence="6">The sequence shown here is derived from an EMBL/GenBank/DDBJ whole genome shotgun (WGS) entry which is preliminary data.</text>
</comment>
<dbReference type="Gene3D" id="1.20.1250.20">
    <property type="entry name" value="MFS general substrate transporter like domains"/>
    <property type="match status" value="1"/>
</dbReference>
<dbReference type="EMBL" id="STFG01000012">
    <property type="protein sequence ID" value="THT99913.1"/>
    <property type="molecule type" value="Genomic_DNA"/>
</dbReference>
<keyword evidence="3 4" id="KW-0472">Membrane</keyword>
<dbReference type="InterPro" id="IPR011701">
    <property type="entry name" value="MFS"/>
</dbReference>
<gene>
    <name evidence="6" type="ORF">E9531_11305</name>
</gene>
<dbReference type="Pfam" id="PF07690">
    <property type="entry name" value="MFS_1"/>
    <property type="match status" value="1"/>
</dbReference>
<feature type="transmembrane region" description="Helical" evidence="4">
    <location>
        <begin position="140"/>
        <end position="159"/>
    </location>
</feature>
<feature type="transmembrane region" description="Helical" evidence="4">
    <location>
        <begin position="171"/>
        <end position="191"/>
    </location>
</feature>
<evidence type="ECO:0000256" key="3">
    <source>
        <dbReference type="ARBA" id="ARBA00023136"/>
    </source>
</evidence>
<dbReference type="Proteomes" id="UP000308917">
    <property type="component" value="Unassembled WGS sequence"/>
</dbReference>
<proteinExistence type="predicted"/>
<dbReference type="InterPro" id="IPR020846">
    <property type="entry name" value="MFS_dom"/>
</dbReference>
<reference evidence="6 7" key="1">
    <citation type="journal article" date="2015" name="Antonie Van Leeuwenhoek">
        <title>Lampropedia puyangensis sp. nov., isolated from symptomatic bark of Populus ? euramericana canker and emended description of Lampropedia hyalina (Ehrenberg 1832) Lee et al. 2004.</title>
        <authorList>
            <person name="Li Y."/>
            <person name="Wang T."/>
            <person name="Piao C.G."/>
            <person name="Wang L.F."/>
            <person name="Tian G.Z."/>
            <person name="Zhu T.H."/>
            <person name="Guo M.W."/>
        </authorList>
    </citation>
    <scope>NUCLEOTIDE SEQUENCE [LARGE SCALE GENOMIC DNA]</scope>
    <source>
        <strain evidence="6 7">2-bin</strain>
    </source>
</reference>
<evidence type="ECO:0000313" key="6">
    <source>
        <dbReference type="EMBL" id="THT99913.1"/>
    </source>
</evidence>
<dbReference type="InterPro" id="IPR036259">
    <property type="entry name" value="MFS_trans_sf"/>
</dbReference>
<dbReference type="OrthoDB" id="9815356at2"/>
<evidence type="ECO:0000256" key="4">
    <source>
        <dbReference type="SAM" id="Phobius"/>
    </source>
</evidence>
<protein>
    <submittedName>
        <fullName evidence="6">MFS transporter</fullName>
    </submittedName>
</protein>
<feature type="transmembrane region" description="Helical" evidence="4">
    <location>
        <begin position="233"/>
        <end position="253"/>
    </location>
</feature>
<dbReference type="PROSITE" id="PS50850">
    <property type="entry name" value="MFS"/>
    <property type="match status" value="1"/>
</dbReference>
<feature type="transmembrane region" description="Helical" evidence="4">
    <location>
        <begin position="83"/>
        <end position="102"/>
    </location>
</feature>
<keyword evidence="7" id="KW-1185">Reference proteome</keyword>
<keyword evidence="2 4" id="KW-1133">Transmembrane helix</keyword>
<evidence type="ECO:0000313" key="7">
    <source>
        <dbReference type="Proteomes" id="UP000308917"/>
    </source>
</evidence>
<sequence>MSPSSSPTPHTQASGSLLLLMAIACGLCAGCNYISQPLLHSIATGLHVSEAQAAFSVTVSQLAYAAGLLFLVPLGDLVDRRKLIVVLMGLAAAGLLLCAFTGEIGFFWLGSAVAGVFSVAAQVLVPLVTLMVLPQQAGRAVGILMTGLLIGIQSARSIAGVLSGTAGWQSVYILTAILMLLVAAALAKMLPTPAALPPVNMAQTGAHKASYSSTMRSLVDLFIRMPRLRSRTLMGAFSFGSLAVLFSTMALLLGKAPHGLSDLQIGLLSLVGVASALVAKPIGQWADQGDEPKTSLGASLLVIATWPPMWLAAQSTTMFGIGLLLLGVAIAGTHISNQSVIFKLTSQARSRANAIYMTGYFLGASAGSALGVLAWDAGGWSTVCWLGLALGLAALAANMYDRKLARAEESRQQAL</sequence>
<organism evidence="6 7">
    <name type="scientific">Lampropedia puyangensis</name>
    <dbReference type="NCBI Taxonomy" id="1330072"/>
    <lineage>
        <taxon>Bacteria</taxon>
        <taxon>Pseudomonadati</taxon>
        <taxon>Pseudomonadota</taxon>
        <taxon>Betaproteobacteria</taxon>
        <taxon>Burkholderiales</taxon>
        <taxon>Comamonadaceae</taxon>
        <taxon>Lampropedia</taxon>
    </lineage>
</organism>
<evidence type="ECO:0000256" key="2">
    <source>
        <dbReference type="ARBA" id="ARBA00022989"/>
    </source>
</evidence>
<feature type="transmembrane region" description="Helical" evidence="4">
    <location>
        <begin position="354"/>
        <end position="374"/>
    </location>
</feature>
<dbReference type="RefSeq" id="WP_136573875.1">
    <property type="nucleotide sequence ID" value="NZ_STFG01000012.1"/>
</dbReference>
<evidence type="ECO:0000256" key="1">
    <source>
        <dbReference type="ARBA" id="ARBA00022692"/>
    </source>
</evidence>
<dbReference type="SUPFAM" id="SSF103473">
    <property type="entry name" value="MFS general substrate transporter"/>
    <property type="match status" value="1"/>
</dbReference>
<name>A0A4S8F1F5_9BURK</name>
<dbReference type="PANTHER" id="PTHR42910:SF1">
    <property type="entry name" value="MAJOR FACILITATOR SUPERFAMILY (MFS) PROFILE DOMAIN-CONTAINING PROTEIN"/>
    <property type="match status" value="1"/>
</dbReference>
<feature type="transmembrane region" description="Helical" evidence="4">
    <location>
        <begin position="52"/>
        <end position="71"/>
    </location>
</feature>
<dbReference type="AlphaFoldDB" id="A0A4S8F1F5"/>
<evidence type="ECO:0000259" key="5">
    <source>
        <dbReference type="PROSITE" id="PS50850"/>
    </source>
</evidence>
<accession>A0A4S8F1F5</accession>
<feature type="transmembrane region" description="Helical" evidence="4">
    <location>
        <begin position="319"/>
        <end position="342"/>
    </location>
</feature>
<dbReference type="CDD" id="cd17324">
    <property type="entry name" value="MFS_NepI_like"/>
    <property type="match status" value="1"/>
</dbReference>
<dbReference type="PANTHER" id="PTHR42910">
    <property type="entry name" value="TRANSPORTER SCO4007-RELATED"/>
    <property type="match status" value="1"/>
</dbReference>
<feature type="transmembrane region" description="Helical" evidence="4">
    <location>
        <begin position="380"/>
        <end position="400"/>
    </location>
</feature>